<reference evidence="2 3" key="1">
    <citation type="journal article" date="2021" name="Nat. Plants">
        <title>The Taxus genome provides insights into paclitaxel biosynthesis.</title>
        <authorList>
            <person name="Xiong X."/>
            <person name="Gou J."/>
            <person name="Liao Q."/>
            <person name="Li Y."/>
            <person name="Zhou Q."/>
            <person name="Bi G."/>
            <person name="Li C."/>
            <person name="Du R."/>
            <person name="Wang X."/>
            <person name="Sun T."/>
            <person name="Guo L."/>
            <person name="Liang H."/>
            <person name="Lu P."/>
            <person name="Wu Y."/>
            <person name="Zhang Z."/>
            <person name="Ro D.K."/>
            <person name="Shang Y."/>
            <person name="Huang S."/>
            <person name="Yan J."/>
        </authorList>
    </citation>
    <scope>NUCLEOTIDE SEQUENCE [LARGE SCALE GENOMIC DNA]</scope>
    <source>
        <strain evidence="2">Ta-2019</strain>
    </source>
</reference>
<feature type="non-terminal residue" evidence="2">
    <location>
        <position position="1"/>
    </location>
</feature>
<dbReference type="PANTHER" id="PTHR13271">
    <property type="entry name" value="UNCHARACTERIZED PUTATIVE METHYLTRANSFERASE"/>
    <property type="match status" value="1"/>
</dbReference>
<keyword evidence="1" id="KW-0472">Membrane</keyword>
<dbReference type="EMBL" id="JAHRHJ020000010">
    <property type="protein sequence ID" value="KAH9297670.1"/>
    <property type="molecule type" value="Genomic_DNA"/>
</dbReference>
<keyword evidence="1" id="KW-0812">Transmembrane</keyword>
<feature type="transmembrane region" description="Helical" evidence="1">
    <location>
        <begin position="477"/>
        <end position="497"/>
    </location>
</feature>
<comment type="caution">
    <text evidence="2">The sequence shown here is derived from an EMBL/GenBank/DDBJ whole genome shotgun (WGS) entry which is preliminary data.</text>
</comment>
<evidence type="ECO:0000256" key="1">
    <source>
        <dbReference type="SAM" id="Phobius"/>
    </source>
</evidence>
<dbReference type="SUPFAM" id="SSF82199">
    <property type="entry name" value="SET domain"/>
    <property type="match status" value="1"/>
</dbReference>
<dbReference type="OMA" id="LFRIMNT"/>
<dbReference type="FunFam" id="3.90.1410.10:FF:000011">
    <property type="entry name" value="Transcription factor, E2F and DP-related"/>
    <property type="match status" value="1"/>
</dbReference>
<evidence type="ECO:0000313" key="3">
    <source>
        <dbReference type="Proteomes" id="UP000824469"/>
    </source>
</evidence>
<dbReference type="GO" id="GO:0016279">
    <property type="term" value="F:protein-lysine N-methyltransferase activity"/>
    <property type="evidence" value="ECO:0007669"/>
    <property type="project" value="TreeGrafter"/>
</dbReference>
<evidence type="ECO:0008006" key="4">
    <source>
        <dbReference type="Google" id="ProtNLM"/>
    </source>
</evidence>
<protein>
    <recommendedName>
        <fullName evidence="4">SET domain-containing protein</fullName>
    </recommendedName>
</protein>
<keyword evidence="3" id="KW-1185">Reference proteome</keyword>
<dbReference type="AlphaFoldDB" id="A0AA38FD63"/>
<gene>
    <name evidence="2" type="ORF">KI387_029352</name>
</gene>
<dbReference type="Proteomes" id="UP000824469">
    <property type="component" value="Unassembled WGS sequence"/>
</dbReference>
<accession>A0AA38FD63</accession>
<dbReference type="Gene3D" id="3.90.1410.10">
    <property type="entry name" value="set domain protein methyltransferase, domain 1"/>
    <property type="match status" value="1"/>
</dbReference>
<name>A0AA38FD63_TAXCH</name>
<proteinExistence type="predicted"/>
<sequence length="498" mass="56778">LLVQEERENGVLLIFSEPNQDDPLAEKKKAIFSERSINLVFHLRDKDLASPKLKEGMLLEKMIRAARVLQLNETEWYFMEDDDFGPFSPRNELEALYSIYCIAHDLLRSASGENVEILHALHTAMVDKIDCFSNGDAENIAGVISTGQAERRLLDWATAQGVKSKLNIAEFEGYGRGSIATADLNVGDIAVEIPKALIICEDTVLRSDMRRVLENIDGLASDTITLLWSMRERHYLESEFRPYFASLPKSFNTGLSFGVQALTALEGTLLLEEIIQAKEHLRAQYENLSSTLFARNPEIFPPEFYTWDQFLWACELWYSNSMKVSFPDNKLKTCLVPVAGLLNHSLYPHVMHYSRIDPKSDTLKLYVSRPCKSGQQCYLSYGPLTSSHLITFYGFLLRGDNPYDTIPIDLDLPQLLDPDNQSLDDTDQISHMVRGTWMSKSKQNKYGLPSRLLAALRTAFLDENDLRLQQQNLRHSIVRFLPSFLLFLLYIALNMVFV</sequence>
<dbReference type="CDD" id="cd10527">
    <property type="entry name" value="SET_LSMT"/>
    <property type="match status" value="1"/>
</dbReference>
<dbReference type="InterPro" id="IPR046341">
    <property type="entry name" value="SET_dom_sf"/>
</dbReference>
<evidence type="ECO:0000313" key="2">
    <source>
        <dbReference type="EMBL" id="KAH9297670.1"/>
    </source>
</evidence>
<organism evidence="2 3">
    <name type="scientific">Taxus chinensis</name>
    <name type="common">Chinese yew</name>
    <name type="synonym">Taxus wallichiana var. chinensis</name>
    <dbReference type="NCBI Taxonomy" id="29808"/>
    <lineage>
        <taxon>Eukaryota</taxon>
        <taxon>Viridiplantae</taxon>
        <taxon>Streptophyta</taxon>
        <taxon>Embryophyta</taxon>
        <taxon>Tracheophyta</taxon>
        <taxon>Spermatophyta</taxon>
        <taxon>Pinopsida</taxon>
        <taxon>Pinidae</taxon>
        <taxon>Conifers II</taxon>
        <taxon>Cupressales</taxon>
        <taxon>Taxaceae</taxon>
        <taxon>Taxus</taxon>
    </lineage>
</organism>
<keyword evidence="1" id="KW-1133">Transmembrane helix</keyword>
<dbReference type="PANTHER" id="PTHR13271:SF103">
    <property type="entry name" value="N-METHYLTRANSFERASE DOMAIN AND SET DOMAIN CONTAINING PROTEIN-RELATED"/>
    <property type="match status" value="1"/>
</dbReference>
<dbReference type="InterPro" id="IPR050600">
    <property type="entry name" value="SETD3_SETD6_MTase"/>
</dbReference>